<keyword evidence="2" id="KW-1185">Reference proteome</keyword>
<reference evidence="1" key="1">
    <citation type="submission" date="2025-09" db="UniProtKB">
        <authorList>
            <consortium name="EnsemblPlants"/>
        </authorList>
    </citation>
    <scope>IDENTIFICATION</scope>
</reference>
<evidence type="ECO:0000313" key="2">
    <source>
        <dbReference type="Proteomes" id="UP001732700"/>
    </source>
</evidence>
<sequence>MACPKLSVLLIGAIVSMAVVTTTPAAAAANGRIHLIMVNNCAESVWPGILATAGHATPQSGGFHLGAGEETTFDVPVGWSGRVWPRRGCSFDSRGLGNCATGDCGGVLRCAGAGGAIPATVVEMTLGTRQSPMHFYDVSLVDGFNAPVSMKPVGGGRGCGVASCEADLNVCCPSALEVRDREGKVAGCRSACRAMGGDKYCCTGEYGTAAACKPTMFSHLFKAICPKAYSYAFDDVSSLNRCKANRYLITFCPPQPE</sequence>
<dbReference type="EnsemblPlants" id="AVESA.00010b.r2.UnG1407440.1">
    <property type="protein sequence ID" value="AVESA.00010b.r2.UnG1407440.1.CDS"/>
    <property type="gene ID" value="AVESA.00010b.r2.UnG1407440"/>
</dbReference>
<evidence type="ECO:0000313" key="1">
    <source>
        <dbReference type="EnsemblPlants" id="AVESA.00010b.r2.UnG1407440.1.CDS"/>
    </source>
</evidence>
<organism evidence="1 2">
    <name type="scientific">Avena sativa</name>
    <name type="common">Oat</name>
    <dbReference type="NCBI Taxonomy" id="4498"/>
    <lineage>
        <taxon>Eukaryota</taxon>
        <taxon>Viridiplantae</taxon>
        <taxon>Streptophyta</taxon>
        <taxon>Embryophyta</taxon>
        <taxon>Tracheophyta</taxon>
        <taxon>Spermatophyta</taxon>
        <taxon>Magnoliopsida</taxon>
        <taxon>Liliopsida</taxon>
        <taxon>Poales</taxon>
        <taxon>Poaceae</taxon>
        <taxon>BOP clade</taxon>
        <taxon>Pooideae</taxon>
        <taxon>Poodae</taxon>
        <taxon>Poeae</taxon>
        <taxon>Poeae Chloroplast Group 1 (Aveneae type)</taxon>
        <taxon>Aveninae</taxon>
        <taxon>Avena</taxon>
    </lineage>
</organism>
<dbReference type="Proteomes" id="UP001732700">
    <property type="component" value="Unassembled WGS sequence"/>
</dbReference>
<name>A0ACD6AQY9_AVESA</name>
<accession>A0ACD6AQY9</accession>
<proteinExistence type="predicted"/>
<protein>
    <submittedName>
        <fullName evidence="1">Uncharacterized protein</fullName>
    </submittedName>
</protein>